<dbReference type="Proteomes" id="UP000029387">
    <property type="component" value="Unassembled WGS sequence"/>
</dbReference>
<dbReference type="AlphaFoldDB" id="A0A087RZ81"/>
<dbReference type="SUPFAM" id="SSF48208">
    <property type="entry name" value="Six-hairpin glycosidases"/>
    <property type="match status" value="1"/>
</dbReference>
<evidence type="ECO:0000313" key="1">
    <source>
        <dbReference type="EMBL" id="KFM18785.1"/>
    </source>
</evidence>
<name>A0A087RZ81_9ARCH</name>
<evidence type="ECO:0000313" key="2">
    <source>
        <dbReference type="Proteomes" id="UP000029387"/>
    </source>
</evidence>
<comment type="caution">
    <text evidence="1">The sequence shown here is derived from an EMBL/GenBank/DDBJ whole genome shotgun (WGS) entry which is preliminary data.</text>
</comment>
<organism evidence="1 2">
    <name type="scientific">Marine Group I thaumarchaeote SCGC AAA799-P11</name>
    <dbReference type="NCBI Taxonomy" id="1502295"/>
    <lineage>
        <taxon>Archaea</taxon>
        <taxon>Nitrososphaerota</taxon>
        <taxon>Marine Group I</taxon>
    </lineage>
</organism>
<gene>
    <name evidence="1" type="ORF">AAA799P11_00994</name>
</gene>
<dbReference type="EMBL" id="JOSZ01000014">
    <property type="protein sequence ID" value="KFM18785.1"/>
    <property type="molecule type" value="Genomic_DNA"/>
</dbReference>
<accession>A0A087RZ81</accession>
<dbReference type="GO" id="GO:0005975">
    <property type="term" value="P:carbohydrate metabolic process"/>
    <property type="evidence" value="ECO:0007669"/>
    <property type="project" value="InterPro"/>
</dbReference>
<dbReference type="InterPro" id="IPR008928">
    <property type="entry name" value="6-hairpin_glycosidase_sf"/>
</dbReference>
<proteinExistence type="predicted"/>
<reference evidence="1 2" key="1">
    <citation type="submission" date="2014-06" db="EMBL/GenBank/DDBJ databases">
        <authorList>
            <person name="Ngugi D.K."/>
            <person name="Blom J."/>
            <person name="Alam I."/>
            <person name="Rashid M."/>
            <person name="Baalawi W."/>
            <person name="Zhang G."/>
            <person name="Hikmawan T."/>
            <person name="Guan Y."/>
            <person name="Antunes A."/>
            <person name="Siam R."/>
            <person name="El-Dorry H."/>
            <person name="Bajic V."/>
            <person name="Stingl U."/>
        </authorList>
    </citation>
    <scope>NUCLEOTIDE SEQUENCE [LARGE SCALE GENOMIC DNA]</scope>
    <source>
        <strain evidence="1">SCGC AAA799-P11</strain>
    </source>
</reference>
<sequence>MLCYQLSINFEYLKDWITNSGLIVSDHHDENYGGVYSFYDENEKKYSFLYPEITGYSASTLSFLHEISPNSKLNELAQANTTWLTKIFKKFDAIVQGISSDPKRQKFAYTFDAAICAKGLLDYYKINNSEELLDTAKSLLNWIVPAINNDGTVLPYKNLESNIFGEDSDVWYRKKGNLHIKISIPFIQMYELTKDKSFLDIAKKLCDTYTKYVKKSGSLSIHENTDEINLHTLSYALEGLLFSYASTGSEKYLNCCKNCLNWCSDKIDDDGSINLWFNSKHSSKSIYPVAQIARLMLLVDSIDKSNHYTKNVKKLTEFMYSLQAQNPDPKVNGGFYEEFYKTVFGWKKRKKLNSWGSMFAIQALFWAENPEKIDFKKSIWSLY</sequence>
<keyword evidence="2" id="KW-1185">Reference proteome</keyword>
<dbReference type="Gene3D" id="1.50.10.20">
    <property type="match status" value="2"/>
</dbReference>
<protein>
    <submittedName>
        <fullName evidence="1">D-glucuronyl C5-epimerase protein</fullName>
    </submittedName>
</protein>